<reference evidence="1" key="2">
    <citation type="submission" date="2019-04" db="EMBL/GenBank/DDBJ databases">
        <authorList>
            <person name="Howe K."/>
            <person name="Paulini M."/>
            <person name="Williams G."/>
        </authorList>
    </citation>
    <scope>NUCLEOTIDE SEQUENCE [LARGE SCALE GENOMIC DNA]</scope>
    <source>
        <strain evidence="1">FR3</strain>
    </source>
</reference>
<accession>A0A5S6PCI5</accession>
<evidence type="ECO:0000313" key="1">
    <source>
        <dbReference type="EMBL" id="VIP00165.1"/>
    </source>
</evidence>
<gene>
    <name evidence="1 3" type="primary">Bm17151</name>
    <name evidence="1" type="ORF">BM_BM17151</name>
</gene>
<dbReference type="CTD" id="6097531"/>
<dbReference type="Proteomes" id="UP000006672">
    <property type="component" value="Unassembled WGS sequence"/>
</dbReference>
<dbReference type="GeneID" id="6097531"/>
<dbReference type="EMBL" id="CAAKNF010000018">
    <property type="protein sequence ID" value="VIP00165.1"/>
    <property type="molecule type" value="Genomic_DNA"/>
</dbReference>
<evidence type="ECO:0000313" key="2">
    <source>
        <dbReference type="Proteomes" id="UP000006672"/>
    </source>
</evidence>
<protein>
    <submittedName>
        <fullName evidence="1 3">Uncharacterized protein</fullName>
    </submittedName>
</protein>
<dbReference type="OrthoDB" id="6427855at2759"/>
<reference evidence="3" key="3">
    <citation type="submission" date="2019-12" db="UniProtKB">
        <authorList>
            <consortium name="WormBaseParasite"/>
        </authorList>
    </citation>
    <scope>IDENTIFICATION</scope>
</reference>
<keyword evidence="2" id="KW-1185">Reference proteome</keyword>
<sequence length="145" mass="15914">MALSKFPDLKFDLIFKKIFGTEKNKKILIRFLNDILGFTEINAIQAVEFLSAIIDPDITSDKQSIVDVFARMPLEPDTACKEDCTRFTQAIFSWVERYPSEVGDVGKGAAGESSMEEHVAGMGNGTVTGAALGNCKSNKRGKSWS</sequence>
<name>A0A4E9G0F2_BRUMA</name>
<evidence type="ECO:0000313" key="3">
    <source>
        <dbReference type="WBParaSite" id="Bm17151.1"/>
    </source>
</evidence>
<dbReference type="Pfam" id="PF12784">
    <property type="entry name" value="PDDEXK_2"/>
    <property type="match status" value="1"/>
</dbReference>
<organism evidence="1">
    <name type="scientific">Brugia malayi</name>
    <name type="common">Filarial nematode worm</name>
    <dbReference type="NCBI Taxonomy" id="6279"/>
    <lineage>
        <taxon>Eukaryota</taxon>
        <taxon>Metazoa</taxon>
        <taxon>Ecdysozoa</taxon>
        <taxon>Nematoda</taxon>
        <taxon>Chromadorea</taxon>
        <taxon>Rhabditida</taxon>
        <taxon>Spirurina</taxon>
        <taxon>Spiruromorpha</taxon>
        <taxon>Filarioidea</taxon>
        <taxon>Onchocercidae</taxon>
        <taxon>Brugia</taxon>
    </lineage>
</organism>
<reference evidence="2" key="1">
    <citation type="journal article" date="2007" name="Science">
        <title>Draft genome of the filarial nematode parasite Brugia malayi.</title>
        <authorList>
            <person name="Ghedin E."/>
            <person name="Wang S."/>
            <person name="Spiro D."/>
            <person name="Caler E."/>
            <person name="Zhao Q."/>
            <person name="Crabtree J."/>
            <person name="Allen J.E."/>
            <person name="Delcher A.L."/>
            <person name="Guiliano D.B."/>
            <person name="Miranda-Saavedra D."/>
            <person name="Angiuoli S.V."/>
            <person name="Creasy T."/>
            <person name="Amedeo P."/>
            <person name="Haas B."/>
            <person name="El-Sayed N.M."/>
            <person name="Wortman J.R."/>
            <person name="Feldblyum T."/>
            <person name="Tallon L."/>
            <person name="Schatz M."/>
            <person name="Shumway M."/>
            <person name="Koo H."/>
            <person name="Salzberg S.L."/>
            <person name="Schobel S."/>
            <person name="Pertea M."/>
            <person name="Pop M."/>
            <person name="White O."/>
            <person name="Barton G.J."/>
            <person name="Carlow C.K."/>
            <person name="Crawford M.J."/>
            <person name="Daub J."/>
            <person name="Dimmic M.W."/>
            <person name="Estes C.F."/>
            <person name="Foster J.M."/>
            <person name="Ganatra M."/>
            <person name="Gregory W.F."/>
            <person name="Johnson N.M."/>
            <person name="Jin J."/>
            <person name="Komuniecki R."/>
            <person name="Korf I."/>
            <person name="Kumar S."/>
            <person name="Laney S."/>
            <person name="Li B.W."/>
            <person name="Li W."/>
            <person name="Lindblom T.H."/>
            <person name="Lustigman S."/>
            <person name="Ma D."/>
            <person name="Maina C.V."/>
            <person name="Martin D.M."/>
            <person name="McCarter J.P."/>
            <person name="McReynolds L."/>
            <person name="Mitreva M."/>
            <person name="Nutman T.B."/>
            <person name="Parkinson J."/>
            <person name="Peregrin-Alvarez J.M."/>
            <person name="Poole C."/>
            <person name="Ren Q."/>
            <person name="Saunders L."/>
            <person name="Sluder A.E."/>
            <person name="Smith K."/>
            <person name="Stanke M."/>
            <person name="Unnasch T.R."/>
            <person name="Ware J."/>
            <person name="Wei A.D."/>
            <person name="Weil G."/>
            <person name="Williams D.J."/>
            <person name="Zhang Y."/>
            <person name="Williams S.A."/>
            <person name="Fraser-Liggett C."/>
            <person name="Slatko B."/>
            <person name="Blaxter M.L."/>
            <person name="Scott A.L."/>
        </authorList>
    </citation>
    <scope>NUCLEOTIDE SEQUENCE</scope>
    <source>
        <strain evidence="2">FR3</strain>
    </source>
</reference>
<proteinExistence type="predicted"/>
<accession>A0A4E9G0F2</accession>
<dbReference type="WBParaSite" id="Bm17151.1">
    <property type="protein sequence ID" value="Bm17151.1"/>
    <property type="gene ID" value="WBGene00268294"/>
</dbReference>
<dbReference type="AlphaFoldDB" id="A0A4E9G0F2"/>
<dbReference type="KEGG" id="bmy:BM_BM17151"/>
<dbReference type="RefSeq" id="XP_042938852.1">
    <property type="nucleotide sequence ID" value="XM_043082918.1"/>
</dbReference>